<reference evidence="1" key="2">
    <citation type="submission" date="2021-01" db="EMBL/GenBank/DDBJ databases">
        <authorList>
            <person name="Schikora-Tamarit M.A."/>
        </authorList>
    </citation>
    <scope>NUCLEOTIDE SEQUENCE</scope>
    <source>
        <strain evidence="1">CBS2887</strain>
    </source>
</reference>
<organism evidence="1 2">
    <name type="scientific">Wickerhamomyces pijperi</name>
    <name type="common">Yeast</name>
    <name type="synonym">Pichia pijperi</name>
    <dbReference type="NCBI Taxonomy" id="599730"/>
    <lineage>
        <taxon>Eukaryota</taxon>
        <taxon>Fungi</taxon>
        <taxon>Dikarya</taxon>
        <taxon>Ascomycota</taxon>
        <taxon>Saccharomycotina</taxon>
        <taxon>Saccharomycetes</taxon>
        <taxon>Phaffomycetales</taxon>
        <taxon>Wickerhamomycetaceae</taxon>
        <taxon>Wickerhamomyces</taxon>
    </lineage>
</organism>
<protein>
    <submittedName>
        <fullName evidence="1">Uncharacterized protein</fullName>
    </submittedName>
</protein>
<keyword evidence="2" id="KW-1185">Reference proteome</keyword>
<evidence type="ECO:0000313" key="2">
    <source>
        <dbReference type="Proteomes" id="UP000774326"/>
    </source>
</evidence>
<dbReference type="EMBL" id="JAEUBG010004222">
    <property type="protein sequence ID" value="KAH3681767.1"/>
    <property type="molecule type" value="Genomic_DNA"/>
</dbReference>
<evidence type="ECO:0000313" key="1">
    <source>
        <dbReference type="EMBL" id="KAH3681767.1"/>
    </source>
</evidence>
<reference evidence="1" key="1">
    <citation type="journal article" date="2021" name="Open Biol.">
        <title>Shared evolutionary footprints suggest mitochondrial oxidative damage underlies multiple complex I losses in fungi.</title>
        <authorList>
            <person name="Schikora-Tamarit M.A."/>
            <person name="Marcet-Houben M."/>
            <person name="Nosek J."/>
            <person name="Gabaldon T."/>
        </authorList>
    </citation>
    <scope>NUCLEOTIDE SEQUENCE</scope>
    <source>
        <strain evidence="1">CBS2887</strain>
    </source>
</reference>
<dbReference type="Proteomes" id="UP000774326">
    <property type="component" value="Unassembled WGS sequence"/>
</dbReference>
<comment type="caution">
    <text evidence="1">The sequence shown here is derived from an EMBL/GenBank/DDBJ whole genome shotgun (WGS) entry which is preliminary data.</text>
</comment>
<sequence length="206" mass="24481">MTGEVQVGLSYRVVVTAVLITGSKKSENLEVEIFVVRIVCDNVRKLNSGDKVLVTWSHNTGVLELRQISRWGGLVERVRLMLMFNSRRLVACDLLVRVLLWLAWLLLLALLLLELLTHVLLVLLYQLMLQLRRQLSELLRMDLAQVEVHWYVVERHWWRSYEARWIVAKVWLLRKGARWRTLLLLLWWERTLAWELLGSRRGRRHT</sequence>
<dbReference type="AlphaFoldDB" id="A0A9P8Q052"/>
<gene>
    <name evidence="1" type="ORF">WICPIJ_007285</name>
</gene>
<name>A0A9P8Q052_WICPI</name>
<accession>A0A9P8Q052</accession>
<proteinExistence type="predicted"/>